<dbReference type="RefSeq" id="XP_065668353.1">
    <property type="nucleotide sequence ID" value="XM_065812281.1"/>
</dbReference>
<evidence type="ECO:0000313" key="7">
    <source>
        <dbReference type="Proteomes" id="UP001652625"/>
    </source>
</evidence>
<dbReference type="SUPFAM" id="SSF54928">
    <property type="entry name" value="RNA-binding domain, RBD"/>
    <property type="match status" value="1"/>
</dbReference>
<dbReference type="Gene3D" id="3.10.450.50">
    <property type="match status" value="1"/>
</dbReference>
<evidence type="ECO:0000256" key="1">
    <source>
        <dbReference type="ARBA" id="ARBA00004210"/>
    </source>
</evidence>
<dbReference type="Pfam" id="PF02136">
    <property type="entry name" value="NTF2"/>
    <property type="match status" value="1"/>
</dbReference>
<dbReference type="PROSITE" id="PS50102">
    <property type="entry name" value="RRM"/>
    <property type="match status" value="1"/>
</dbReference>
<feature type="compositionally biased region" description="Low complexity" evidence="4">
    <location>
        <begin position="313"/>
        <end position="337"/>
    </location>
</feature>
<feature type="compositionally biased region" description="Basic and acidic residues" evidence="4">
    <location>
        <begin position="449"/>
        <end position="460"/>
    </location>
</feature>
<sequence length="510" mass="57629">MVMAQYPNTQYVAHEFVRQYYTMLHKDPSQLHRFYTKESRLTHGGAPNSKIEDPVVGQEAIHEKISQLNFNNCYAKIRSVDSHPTIGHGVVIQVTGELSNSGMAMRKFMQTFVLAQQDLKKYNVYNDIFRYQDEYFDDTENEETVDGTIESEPGYLNHEQNTNETSNLTHENEGCKERATQVTSESSFVHQNNNHVTKIRAQKMILVNGILSINEVENVAFEETSGEDDYDDYENKEEPVDTHENPEFNEEKEVSTETSLETDEVDVPENSYFQDSPEQEVVDDIEPSAPEVDEPHKPFTWASLAKKNPQASPPVVSKHSSKKVVPAQPQQPQVVPPSKKEEVAPSKKELNEEPTRKRLQGGTPDSHQVFIGNLPPNVTDREIRDVFKEFGNIVEIRLNSKNFGFIAFDGPDAPNKILLKTKPIIINSNTINIEEKRSGAGNRGSYRGGRGDRGGGERGGFRGPPSSRGGRGSYGQRKNTDDIKSDKLKEPRAAQEPRATREQRQPRIKN</sequence>
<evidence type="ECO:0000256" key="4">
    <source>
        <dbReference type="SAM" id="MobiDB-lite"/>
    </source>
</evidence>
<dbReference type="InterPro" id="IPR012677">
    <property type="entry name" value="Nucleotide-bd_a/b_plait_sf"/>
</dbReference>
<feature type="compositionally biased region" description="Basic and acidic residues" evidence="4">
    <location>
        <begin position="338"/>
        <end position="356"/>
    </location>
</feature>
<evidence type="ECO:0000256" key="2">
    <source>
        <dbReference type="ARBA" id="ARBA00022884"/>
    </source>
</evidence>
<evidence type="ECO:0000256" key="3">
    <source>
        <dbReference type="PROSITE-ProRule" id="PRU00176"/>
    </source>
</evidence>
<feature type="region of interest" description="Disordered" evidence="4">
    <location>
        <begin position="436"/>
        <end position="510"/>
    </location>
</feature>
<protein>
    <submittedName>
        <fullName evidence="8">Ras GTPase-activating protein-binding protein 1 isoform X2</fullName>
    </submittedName>
</protein>
<feature type="region of interest" description="Disordered" evidence="4">
    <location>
        <begin position="306"/>
        <end position="369"/>
    </location>
</feature>
<dbReference type="InterPro" id="IPR000504">
    <property type="entry name" value="RRM_dom"/>
</dbReference>
<accession>A0ABM4D267</accession>
<feature type="domain" description="NTF2" evidence="6">
    <location>
        <begin position="12"/>
        <end position="131"/>
    </location>
</feature>
<dbReference type="InterPro" id="IPR039539">
    <property type="entry name" value="Ras_GTPase_bind_prot"/>
</dbReference>
<organism evidence="7 8">
    <name type="scientific">Hydra vulgaris</name>
    <name type="common">Hydra</name>
    <name type="synonym">Hydra attenuata</name>
    <dbReference type="NCBI Taxonomy" id="6087"/>
    <lineage>
        <taxon>Eukaryota</taxon>
        <taxon>Metazoa</taxon>
        <taxon>Cnidaria</taxon>
        <taxon>Hydrozoa</taxon>
        <taxon>Hydroidolina</taxon>
        <taxon>Anthoathecata</taxon>
        <taxon>Aplanulata</taxon>
        <taxon>Hydridae</taxon>
        <taxon>Hydra</taxon>
    </lineage>
</organism>
<dbReference type="GeneID" id="100211718"/>
<keyword evidence="7" id="KW-1185">Reference proteome</keyword>
<feature type="region of interest" description="Disordered" evidence="4">
    <location>
        <begin position="223"/>
        <end position="282"/>
    </location>
</feature>
<proteinExistence type="predicted"/>
<dbReference type="Pfam" id="PF00076">
    <property type="entry name" value="RRM_1"/>
    <property type="match status" value="1"/>
</dbReference>
<dbReference type="PANTHER" id="PTHR10693">
    <property type="entry name" value="RAS GTPASE-ACTIVATING PROTEIN-BINDING PROTEIN"/>
    <property type="match status" value="1"/>
</dbReference>
<dbReference type="InterPro" id="IPR018222">
    <property type="entry name" value="Nuclear_transport_factor_2_euk"/>
</dbReference>
<evidence type="ECO:0000259" key="5">
    <source>
        <dbReference type="PROSITE" id="PS50102"/>
    </source>
</evidence>
<dbReference type="InterPro" id="IPR035979">
    <property type="entry name" value="RBD_domain_sf"/>
</dbReference>
<name>A0ABM4D267_HYDVU</name>
<dbReference type="InterPro" id="IPR002075">
    <property type="entry name" value="NTF2_dom"/>
</dbReference>
<dbReference type="SMART" id="SM00360">
    <property type="entry name" value="RRM"/>
    <property type="match status" value="1"/>
</dbReference>
<dbReference type="CDD" id="cd00780">
    <property type="entry name" value="NTF2"/>
    <property type="match status" value="1"/>
</dbReference>
<feature type="domain" description="RRM" evidence="5">
    <location>
        <begin position="367"/>
        <end position="438"/>
    </location>
</feature>
<feature type="compositionally biased region" description="Basic and acidic residues" evidence="4">
    <location>
        <begin position="236"/>
        <end position="255"/>
    </location>
</feature>
<evidence type="ECO:0000259" key="6">
    <source>
        <dbReference type="PROSITE" id="PS50177"/>
    </source>
</evidence>
<gene>
    <name evidence="8" type="primary">LOC100211718</name>
</gene>
<comment type="subcellular location">
    <subcellularLocation>
        <location evidence="1">Cytoplasm</location>
        <location evidence="1">Stress granule</location>
    </subcellularLocation>
</comment>
<dbReference type="Proteomes" id="UP001652625">
    <property type="component" value="Chromosome 12"/>
</dbReference>
<dbReference type="PROSITE" id="PS50177">
    <property type="entry name" value="NTF2_DOMAIN"/>
    <property type="match status" value="1"/>
</dbReference>
<reference evidence="8" key="1">
    <citation type="submission" date="2025-08" db="UniProtKB">
        <authorList>
            <consortium name="RefSeq"/>
        </authorList>
    </citation>
    <scope>IDENTIFICATION</scope>
</reference>
<feature type="compositionally biased region" description="Basic and acidic residues" evidence="4">
    <location>
        <begin position="478"/>
        <end position="510"/>
    </location>
</feature>
<dbReference type="Gene3D" id="3.30.70.330">
    <property type="match status" value="1"/>
</dbReference>
<feature type="compositionally biased region" description="Acidic residues" evidence="4">
    <location>
        <begin position="224"/>
        <end position="235"/>
    </location>
</feature>
<dbReference type="PANTHER" id="PTHR10693:SF20">
    <property type="entry name" value="AT27578P"/>
    <property type="match status" value="1"/>
</dbReference>
<dbReference type="InterPro" id="IPR032710">
    <property type="entry name" value="NTF2-like_dom_sf"/>
</dbReference>
<evidence type="ECO:0000313" key="8">
    <source>
        <dbReference type="RefSeq" id="XP_065668353.1"/>
    </source>
</evidence>
<dbReference type="SUPFAM" id="SSF54427">
    <property type="entry name" value="NTF2-like"/>
    <property type="match status" value="1"/>
</dbReference>
<keyword evidence="2 3" id="KW-0694">RNA-binding</keyword>